<reference evidence="4 5" key="1">
    <citation type="submission" date="2019-09" db="EMBL/GenBank/DDBJ databases">
        <title>Genome sequence of Rhodovastum atsumiense, a diverse member of the Acetobacteraceae family of non-sulfur purple photosynthetic bacteria.</title>
        <authorList>
            <person name="Meyer T."/>
            <person name="Kyndt J."/>
        </authorList>
    </citation>
    <scope>NUCLEOTIDE SEQUENCE [LARGE SCALE GENOMIC DNA]</scope>
    <source>
        <strain evidence="4 5">DSM 21279</strain>
    </source>
</reference>
<dbReference type="Pfam" id="PF13193">
    <property type="entry name" value="AMP-binding_C"/>
    <property type="match status" value="1"/>
</dbReference>
<dbReference type="Gene3D" id="3.30.300.30">
    <property type="match status" value="1"/>
</dbReference>
<dbReference type="Proteomes" id="UP000325255">
    <property type="component" value="Unassembled WGS sequence"/>
</dbReference>
<evidence type="ECO:0000259" key="2">
    <source>
        <dbReference type="Pfam" id="PF00501"/>
    </source>
</evidence>
<evidence type="ECO:0000313" key="4">
    <source>
        <dbReference type="EMBL" id="KAA5611169.1"/>
    </source>
</evidence>
<proteinExistence type="inferred from homology"/>
<dbReference type="PROSITE" id="PS00012">
    <property type="entry name" value="PHOSPHOPANTETHEINE"/>
    <property type="match status" value="1"/>
</dbReference>
<evidence type="ECO:0000259" key="3">
    <source>
        <dbReference type="Pfam" id="PF13193"/>
    </source>
</evidence>
<evidence type="ECO:0000313" key="5">
    <source>
        <dbReference type="Proteomes" id="UP000325255"/>
    </source>
</evidence>
<name>A0A5M6ITC7_9PROT</name>
<sequence>MAEAAPPVLPRHAILRVLRSLLAAELWQISRRGLSAQQVAGWPGQIDFVAELGLDSLETMALAAAVNGLFRLHEAGIEAMLLERKTLGEWADIVAAALAAGTGGVTFLTSGSTGLPKSCPQPWTTLMAETAHWHAAFADRRRIVQSVPSHHIYGFLFTVLLPEQAGWPVLDARAMAPGPLRQALHADDLVVAFPTALRRLLAEVPALPAGLRIVSSTAPLPEDLHAALLAAGAAEVMQVYGSSETAGIGWRTAPDAPFRLLPRWRADRTAGAAALVERATGRPWPLVDDVSWTPDDGLVLRGRRDEAVQVGGVNVHPARVAGQLRTHPAVADCAVRLDTTLPEPRLKAFVVPVEGVDAALLPGQLDAWCRQRFAAAERPVHFTIGASLPRAGMDKAGDWDAVAGGATPDG</sequence>
<dbReference type="PANTHER" id="PTHR43201:SF8">
    <property type="entry name" value="ACYL-COA SYNTHETASE FAMILY MEMBER 3"/>
    <property type="match status" value="1"/>
</dbReference>
<gene>
    <name evidence="4" type="ORF">F1189_15475</name>
</gene>
<dbReference type="GO" id="GO:0031956">
    <property type="term" value="F:medium-chain fatty acid-CoA ligase activity"/>
    <property type="evidence" value="ECO:0007669"/>
    <property type="project" value="TreeGrafter"/>
</dbReference>
<dbReference type="EMBL" id="VWPK01000023">
    <property type="protein sequence ID" value="KAA5611169.1"/>
    <property type="molecule type" value="Genomic_DNA"/>
</dbReference>
<feature type="domain" description="AMP-binding enzyme C-terminal" evidence="3">
    <location>
        <begin position="324"/>
        <end position="391"/>
    </location>
</feature>
<dbReference type="Gene3D" id="3.40.50.12780">
    <property type="entry name" value="N-terminal domain of ligase-like"/>
    <property type="match status" value="1"/>
</dbReference>
<dbReference type="AlphaFoldDB" id="A0A5M6ITC7"/>
<accession>A0A5M6ITC7</accession>
<dbReference type="InterPro" id="IPR006162">
    <property type="entry name" value="Ppantetheine_attach_site"/>
</dbReference>
<comment type="similarity">
    <text evidence="1">Belongs to the ATP-dependent AMP-binding enzyme family.</text>
</comment>
<dbReference type="GO" id="GO:0006631">
    <property type="term" value="P:fatty acid metabolic process"/>
    <property type="evidence" value="ECO:0007669"/>
    <property type="project" value="TreeGrafter"/>
</dbReference>
<dbReference type="Pfam" id="PF00501">
    <property type="entry name" value="AMP-binding"/>
    <property type="match status" value="1"/>
</dbReference>
<dbReference type="OrthoDB" id="9787658at2"/>
<dbReference type="RefSeq" id="WP_150041732.1">
    <property type="nucleotide sequence ID" value="NZ_OW485601.1"/>
</dbReference>
<dbReference type="PANTHER" id="PTHR43201">
    <property type="entry name" value="ACYL-COA SYNTHETASE"/>
    <property type="match status" value="1"/>
</dbReference>
<comment type="caution">
    <text evidence="4">The sequence shown here is derived from an EMBL/GenBank/DDBJ whole genome shotgun (WGS) entry which is preliminary data.</text>
</comment>
<evidence type="ECO:0000256" key="1">
    <source>
        <dbReference type="ARBA" id="ARBA00006432"/>
    </source>
</evidence>
<protein>
    <submittedName>
        <fullName evidence="4">AMP-binding protein</fullName>
    </submittedName>
</protein>
<dbReference type="InterPro" id="IPR025110">
    <property type="entry name" value="AMP-bd_C"/>
</dbReference>
<keyword evidence="5" id="KW-1185">Reference proteome</keyword>
<organism evidence="4 5">
    <name type="scientific">Rhodovastum atsumiense</name>
    <dbReference type="NCBI Taxonomy" id="504468"/>
    <lineage>
        <taxon>Bacteria</taxon>
        <taxon>Pseudomonadati</taxon>
        <taxon>Pseudomonadota</taxon>
        <taxon>Alphaproteobacteria</taxon>
        <taxon>Acetobacterales</taxon>
        <taxon>Acetobacteraceae</taxon>
        <taxon>Rhodovastum</taxon>
    </lineage>
</organism>
<dbReference type="InterPro" id="IPR045851">
    <property type="entry name" value="AMP-bd_C_sf"/>
</dbReference>
<dbReference type="SUPFAM" id="SSF56801">
    <property type="entry name" value="Acetyl-CoA synthetase-like"/>
    <property type="match status" value="1"/>
</dbReference>
<dbReference type="InterPro" id="IPR042099">
    <property type="entry name" value="ANL_N_sf"/>
</dbReference>
<feature type="domain" description="AMP-dependent synthetase/ligase" evidence="2">
    <location>
        <begin position="108"/>
        <end position="271"/>
    </location>
</feature>
<dbReference type="InterPro" id="IPR000873">
    <property type="entry name" value="AMP-dep_synth/lig_dom"/>
</dbReference>